<organism evidence="2 3">
    <name type="scientific">Microbacterium salsuginis</name>
    <dbReference type="NCBI Taxonomy" id="2722803"/>
    <lineage>
        <taxon>Bacteria</taxon>
        <taxon>Bacillati</taxon>
        <taxon>Actinomycetota</taxon>
        <taxon>Actinomycetes</taxon>
        <taxon>Micrococcales</taxon>
        <taxon>Microbacteriaceae</taxon>
        <taxon>Microbacterium</taxon>
    </lineage>
</organism>
<name>A0ABX1K917_9MICO</name>
<dbReference type="Gene3D" id="3.40.50.300">
    <property type="entry name" value="P-loop containing nucleotide triphosphate hydrolases"/>
    <property type="match status" value="2"/>
</dbReference>
<dbReference type="PANTHER" id="PTHR43581:SF4">
    <property type="entry name" value="ATP_GTP PHOSPHATASE"/>
    <property type="match status" value="1"/>
</dbReference>
<protein>
    <submittedName>
        <fullName evidence="2">AAA family ATPase</fullName>
    </submittedName>
</protein>
<dbReference type="InterPro" id="IPR003593">
    <property type="entry name" value="AAA+_ATPase"/>
</dbReference>
<evidence type="ECO:0000313" key="2">
    <source>
        <dbReference type="EMBL" id="NLP82478.1"/>
    </source>
</evidence>
<gene>
    <name evidence="2" type="ORF">HF576_01320</name>
</gene>
<sequence>MRITKVEFQRFKQFREASIAFREGLTIVAGGNNSGKSSLLQGLAVWEFCKVATVAQRGSSRLREDRESSQGFGLGDDEFSPINIPSLKHLWSDLRSQKGEDDPDGYTLQITLHWQDDADADWHLGFGLALANDRLFIKVAKSNLTATADIPVLAYLPPFAGISAREERVRGAVRRRRIGEGLAGAVLRNLLLDMRDSNLATRERLRGIKTKISDADLRSLRATDTWELLQQTMRDVFGAEIALRDFDEEYHTYIQASVDRGTVSGYKLTRFPKYTPRDLMVEGSGFLQWLSVYTLATSPEVDVLLFDEPDAHLHATLQAQLVDRLGGLAKHTGKQVLLATHSPEIIRETARTKILEVQGGGKHRYLKTEDQKVGMMLGIGSLYAPRLDGIRSTKRVFFFEGSSDIAVLREVARVLTLEWPNHLPEWQTTQSHKERRMIWRALRAEFGEVRALSLRDRDDEPPNTVGISLEDKADSHGEADFLSRKWRRRYLESYLIVPAAIARATGRAEVDVKSVLKDDFSLVIKRGTYVKTSVAAPLVDLRGKEVLQQFGLSAVAVAKRIEPDEVCADLELMTREVCGFG</sequence>
<dbReference type="SMART" id="SM00382">
    <property type="entry name" value="AAA"/>
    <property type="match status" value="1"/>
</dbReference>
<dbReference type="InterPro" id="IPR051396">
    <property type="entry name" value="Bact_Antivir_Def_Nuclease"/>
</dbReference>
<dbReference type="InterPro" id="IPR003959">
    <property type="entry name" value="ATPase_AAA_core"/>
</dbReference>
<keyword evidence="3" id="KW-1185">Reference proteome</keyword>
<dbReference type="Proteomes" id="UP001429745">
    <property type="component" value="Unassembled WGS sequence"/>
</dbReference>
<comment type="caution">
    <text evidence="2">The sequence shown here is derived from an EMBL/GenBank/DDBJ whole genome shotgun (WGS) entry which is preliminary data.</text>
</comment>
<dbReference type="Pfam" id="PF13304">
    <property type="entry name" value="AAA_21"/>
    <property type="match status" value="1"/>
</dbReference>
<dbReference type="EMBL" id="JABACI010000001">
    <property type="protein sequence ID" value="NLP82478.1"/>
    <property type="molecule type" value="Genomic_DNA"/>
</dbReference>
<feature type="domain" description="AAA+ ATPase" evidence="1">
    <location>
        <begin position="22"/>
        <end position="360"/>
    </location>
</feature>
<evidence type="ECO:0000313" key="3">
    <source>
        <dbReference type="Proteomes" id="UP001429745"/>
    </source>
</evidence>
<dbReference type="PANTHER" id="PTHR43581">
    <property type="entry name" value="ATP/GTP PHOSPHATASE"/>
    <property type="match status" value="1"/>
</dbReference>
<accession>A0ABX1K917</accession>
<reference evidence="2 3" key="1">
    <citation type="submission" date="2020-04" db="EMBL/GenBank/DDBJ databases">
        <title>CFH 90308 Microbacterium sp.</title>
        <authorList>
            <person name="Nie G."/>
            <person name="Ming H."/>
            <person name="Xia T."/>
        </authorList>
    </citation>
    <scope>NUCLEOTIDE SEQUENCE [LARGE SCALE GENOMIC DNA]</scope>
    <source>
        <strain evidence="2 3">CFH 90308</strain>
    </source>
</reference>
<dbReference type="InterPro" id="IPR027417">
    <property type="entry name" value="P-loop_NTPase"/>
</dbReference>
<proteinExistence type="predicted"/>
<dbReference type="SUPFAM" id="SSF52540">
    <property type="entry name" value="P-loop containing nucleoside triphosphate hydrolases"/>
    <property type="match status" value="1"/>
</dbReference>
<dbReference type="RefSeq" id="WP_168910983.1">
    <property type="nucleotide sequence ID" value="NZ_JABACI010000001.1"/>
</dbReference>
<dbReference type="CDD" id="cd00267">
    <property type="entry name" value="ABC_ATPase"/>
    <property type="match status" value="1"/>
</dbReference>
<evidence type="ECO:0000259" key="1">
    <source>
        <dbReference type="SMART" id="SM00382"/>
    </source>
</evidence>